<dbReference type="Proteomes" id="UP001157156">
    <property type="component" value="Unassembled WGS sequence"/>
</dbReference>
<dbReference type="GO" id="GO:0030313">
    <property type="term" value="C:cell envelope"/>
    <property type="evidence" value="ECO:0007669"/>
    <property type="project" value="UniProtKB-SubCell"/>
</dbReference>
<name>A0A557P912_9VIBR</name>
<evidence type="ECO:0000259" key="6">
    <source>
        <dbReference type="SMART" id="SM00062"/>
    </source>
</evidence>
<dbReference type="InterPro" id="IPR001320">
    <property type="entry name" value="Iontro_rcpt_C"/>
</dbReference>
<keyword evidence="11" id="KW-1185">Reference proteome</keyword>
<comment type="similarity">
    <text evidence="2 4">Belongs to the bacterial solute-binding protein 3 family.</text>
</comment>
<sequence length="253" mass="27974">MSRILNKIVTAAALFFAVSNFAQAANQEVKVGMSGTYFPFTFQKLDKLQGFEVDLWNEIGQRNHYDVKFVTANFSGLFGLLETGRIDTISNQVTITDSRKAKYLFSDPYVVDGVQITVKKGNDSINGVEDLAGKTVAVNLGSNFEQVLRSYDKEGKINIKTYDAGIEQDVVLGRSDAFVMDRLSALQLIKATNLPLQLAGQPFETIENAWPFVDNEKGKKLQAEVNTALAAMREDGTLATISEKWFGADITHK</sequence>
<gene>
    <name evidence="9" type="ORF">FOF44_07535</name>
    <name evidence="8" type="ORF">GCM10007931_02690</name>
</gene>
<dbReference type="Pfam" id="PF00497">
    <property type="entry name" value="SBP_bac_3"/>
    <property type="match status" value="1"/>
</dbReference>
<dbReference type="PROSITE" id="PS01039">
    <property type="entry name" value="SBP_BACTERIAL_3"/>
    <property type="match status" value="1"/>
</dbReference>
<dbReference type="Proteomes" id="UP000319828">
    <property type="component" value="Unassembled WGS sequence"/>
</dbReference>
<evidence type="ECO:0000259" key="7">
    <source>
        <dbReference type="SMART" id="SM00079"/>
    </source>
</evidence>
<evidence type="ECO:0000256" key="2">
    <source>
        <dbReference type="ARBA" id="ARBA00010333"/>
    </source>
</evidence>
<accession>A0A557P912</accession>
<comment type="caution">
    <text evidence="9">The sequence shown here is derived from an EMBL/GenBank/DDBJ whole genome shotgun (WGS) entry which is preliminary data.</text>
</comment>
<evidence type="ECO:0000313" key="8">
    <source>
        <dbReference type="EMBL" id="GLT13295.1"/>
    </source>
</evidence>
<proteinExistence type="inferred from homology"/>
<evidence type="ECO:0000313" key="9">
    <source>
        <dbReference type="EMBL" id="TVO37153.1"/>
    </source>
</evidence>
<dbReference type="SMART" id="SM00062">
    <property type="entry name" value="PBPb"/>
    <property type="match status" value="1"/>
</dbReference>
<dbReference type="InterPro" id="IPR001638">
    <property type="entry name" value="Solute-binding_3/MltF_N"/>
</dbReference>
<organism evidence="9 10">
    <name type="scientific">Vibrio algivorus</name>
    <dbReference type="NCBI Taxonomy" id="1667024"/>
    <lineage>
        <taxon>Bacteria</taxon>
        <taxon>Pseudomonadati</taxon>
        <taxon>Pseudomonadota</taxon>
        <taxon>Gammaproteobacteria</taxon>
        <taxon>Vibrionales</taxon>
        <taxon>Vibrionaceae</taxon>
        <taxon>Vibrio</taxon>
    </lineage>
</organism>
<reference evidence="8" key="4">
    <citation type="submission" date="2023-01" db="EMBL/GenBank/DDBJ databases">
        <title>Draft genome sequence of Vibrio algivorus strain NBRC 111146.</title>
        <authorList>
            <person name="Sun Q."/>
            <person name="Mori K."/>
        </authorList>
    </citation>
    <scope>NUCLEOTIDE SEQUENCE</scope>
    <source>
        <strain evidence="8">NBRC 111146</strain>
    </source>
</reference>
<feature type="signal peptide" evidence="5">
    <location>
        <begin position="1"/>
        <end position="24"/>
    </location>
</feature>
<dbReference type="CDD" id="cd13709">
    <property type="entry name" value="PBP2_YxeM"/>
    <property type="match status" value="1"/>
</dbReference>
<evidence type="ECO:0000256" key="5">
    <source>
        <dbReference type="SAM" id="SignalP"/>
    </source>
</evidence>
<dbReference type="SUPFAM" id="SSF53850">
    <property type="entry name" value="Periplasmic binding protein-like II"/>
    <property type="match status" value="1"/>
</dbReference>
<dbReference type="Gene3D" id="3.40.190.10">
    <property type="entry name" value="Periplasmic binding protein-like II"/>
    <property type="match status" value="2"/>
</dbReference>
<evidence type="ECO:0000256" key="4">
    <source>
        <dbReference type="RuleBase" id="RU003744"/>
    </source>
</evidence>
<dbReference type="RefSeq" id="WP_089125096.1">
    <property type="nucleotide sequence ID" value="NZ_BSPV01000002.1"/>
</dbReference>
<keyword evidence="3 5" id="KW-0732">Signal</keyword>
<reference evidence="11" key="2">
    <citation type="journal article" date="2019" name="Int. J. Syst. Evol. Microbiol.">
        <title>The Global Catalogue of Microorganisms (GCM) 10K type strain sequencing project: providing services to taxonomists for standard genome sequencing and annotation.</title>
        <authorList>
            <consortium name="The Broad Institute Genomics Platform"/>
            <consortium name="The Broad Institute Genome Sequencing Center for Infectious Disease"/>
            <person name="Wu L."/>
            <person name="Ma J."/>
        </authorList>
    </citation>
    <scope>NUCLEOTIDE SEQUENCE [LARGE SCALE GENOMIC DNA]</scope>
    <source>
        <strain evidence="11">NBRC 111146</strain>
    </source>
</reference>
<dbReference type="PANTHER" id="PTHR35936">
    <property type="entry name" value="MEMBRANE-BOUND LYTIC MUREIN TRANSGLYCOSYLASE F"/>
    <property type="match status" value="1"/>
</dbReference>
<dbReference type="GO" id="GO:0016020">
    <property type="term" value="C:membrane"/>
    <property type="evidence" value="ECO:0007669"/>
    <property type="project" value="InterPro"/>
</dbReference>
<dbReference type="InterPro" id="IPR018313">
    <property type="entry name" value="SBP_3_CS"/>
</dbReference>
<dbReference type="PANTHER" id="PTHR35936:SF19">
    <property type="entry name" value="AMINO-ACID-BINDING PROTEIN YXEM-RELATED"/>
    <property type="match status" value="1"/>
</dbReference>
<evidence type="ECO:0000256" key="3">
    <source>
        <dbReference type="ARBA" id="ARBA00022729"/>
    </source>
</evidence>
<feature type="domain" description="Solute-binding protein family 3/N-terminal" evidence="6">
    <location>
        <begin position="28"/>
        <end position="249"/>
    </location>
</feature>
<evidence type="ECO:0000313" key="11">
    <source>
        <dbReference type="Proteomes" id="UP001157156"/>
    </source>
</evidence>
<feature type="chain" id="PRO_5021708036" evidence="5">
    <location>
        <begin position="25"/>
        <end position="253"/>
    </location>
</feature>
<evidence type="ECO:0000313" key="10">
    <source>
        <dbReference type="Proteomes" id="UP000319828"/>
    </source>
</evidence>
<evidence type="ECO:0000256" key="1">
    <source>
        <dbReference type="ARBA" id="ARBA00004196"/>
    </source>
</evidence>
<protein>
    <submittedName>
        <fullName evidence="9">Amino acid ABC transporter substrate-binding protein</fullName>
    </submittedName>
</protein>
<dbReference type="OrthoDB" id="368476at2"/>
<reference evidence="8" key="1">
    <citation type="journal article" date="2014" name="Int. J. Syst. Evol. Microbiol.">
        <title>Complete genome of a new Firmicutes species belonging to the dominant human colonic microbiota ('Ruminococcus bicirculans') reveals two chromosomes and a selective capacity to utilize plant glucans.</title>
        <authorList>
            <consortium name="NISC Comparative Sequencing Program"/>
            <person name="Wegmann U."/>
            <person name="Louis P."/>
            <person name="Goesmann A."/>
            <person name="Henrissat B."/>
            <person name="Duncan S.H."/>
            <person name="Flint H.J."/>
        </authorList>
    </citation>
    <scope>NUCLEOTIDE SEQUENCE</scope>
    <source>
        <strain evidence="8">NBRC 111146</strain>
    </source>
</reference>
<dbReference type="EMBL" id="VMKJ01000011">
    <property type="protein sequence ID" value="TVO37153.1"/>
    <property type="molecule type" value="Genomic_DNA"/>
</dbReference>
<comment type="subcellular location">
    <subcellularLocation>
        <location evidence="1">Cell envelope</location>
    </subcellularLocation>
</comment>
<dbReference type="EMBL" id="BSPV01000002">
    <property type="protein sequence ID" value="GLT13295.1"/>
    <property type="molecule type" value="Genomic_DNA"/>
</dbReference>
<reference evidence="9 10" key="3">
    <citation type="submission" date="2019-07" db="EMBL/GenBank/DDBJ databases">
        <title>The draft genome sequence of Vibrio algivorus M1486.</title>
        <authorList>
            <person name="Meng X."/>
        </authorList>
    </citation>
    <scope>NUCLEOTIDE SEQUENCE [LARGE SCALE GENOMIC DNA]</scope>
    <source>
        <strain evidence="9 10">M1486</strain>
    </source>
</reference>
<dbReference type="GO" id="GO:0015276">
    <property type="term" value="F:ligand-gated monoatomic ion channel activity"/>
    <property type="evidence" value="ECO:0007669"/>
    <property type="project" value="InterPro"/>
</dbReference>
<dbReference type="SMART" id="SM00079">
    <property type="entry name" value="PBPe"/>
    <property type="match status" value="1"/>
</dbReference>
<dbReference type="AlphaFoldDB" id="A0A557P912"/>
<feature type="domain" description="Ionotropic glutamate receptor C-terminal" evidence="7">
    <location>
        <begin position="28"/>
        <end position="248"/>
    </location>
</feature>